<dbReference type="PANTHER" id="PTHR46601">
    <property type="entry name" value="ULP_PROTEASE DOMAIN-CONTAINING PROTEIN"/>
    <property type="match status" value="1"/>
</dbReference>
<dbReference type="GeneID" id="126891405"/>
<dbReference type="PANTHER" id="PTHR46601:SF1">
    <property type="entry name" value="ADF-H DOMAIN-CONTAINING PROTEIN"/>
    <property type="match status" value="1"/>
</dbReference>
<dbReference type="RefSeq" id="XP_050516535.1">
    <property type="nucleotide sequence ID" value="XM_050660578.1"/>
</dbReference>
<reference evidence="1" key="1">
    <citation type="submission" date="2025-05" db="UniProtKB">
        <authorList>
            <consortium name="EnsemblMetazoa"/>
        </authorList>
    </citation>
    <scope>IDENTIFICATION</scope>
</reference>
<evidence type="ECO:0000313" key="2">
    <source>
        <dbReference type="Proteomes" id="UP001652700"/>
    </source>
</evidence>
<protein>
    <submittedName>
        <fullName evidence="1">Uncharacterized protein</fullName>
    </submittedName>
</protein>
<organism evidence="1 2">
    <name type="scientific">Diabrotica virgifera virgifera</name>
    <name type="common">western corn rootworm</name>
    <dbReference type="NCBI Taxonomy" id="50390"/>
    <lineage>
        <taxon>Eukaryota</taxon>
        <taxon>Metazoa</taxon>
        <taxon>Ecdysozoa</taxon>
        <taxon>Arthropoda</taxon>
        <taxon>Hexapoda</taxon>
        <taxon>Insecta</taxon>
        <taxon>Pterygota</taxon>
        <taxon>Neoptera</taxon>
        <taxon>Endopterygota</taxon>
        <taxon>Coleoptera</taxon>
        <taxon>Polyphaga</taxon>
        <taxon>Cucujiformia</taxon>
        <taxon>Chrysomeloidea</taxon>
        <taxon>Chrysomelidae</taxon>
        <taxon>Galerucinae</taxon>
        <taxon>Diabroticina</taxon>
        <taxon>Diabroticites</taxon>
        <taxon>Diabrotica</taxon>
    </lineage>
</organism>
<sequence length="341" mass="39225">MDFSENYSLKYATEVQSFHFGGSREQVSLHTVSVSLSFKNSIHDASKIKSFCTFSKNLNHGPSGIIAHLEPVFSWIREQKPNLKMIHFLSDGPSSQYRNQLMFYIFGNMLDSYFPSLVYSTWNYYETGHGKGTCDGIGGTVKRTADRLVGEGNDLSTFDILVSKLRERLRNITIHVIETDSMTTMATKIEACRSKTIPFLGTMKVHQVTQKHIMSDPITLSMKTMSCFQCCRDVDLNPEHKDSECPHYELGKIKYPSRRTQLQDYFNEEAELISCEPLLPELSPSPYIEQNNVQETHLENVKPGDTVLIKMRFKNQEYRHVCSILEVQSKEEEEEEEEEEE</sequence>
<keyword evidence="2" id="KW-1185">Reference proteome</keyword>
<name>A0ABM5L277_DIAVI</name>
<dbReference type="Proteomes" id="UP001652700">
    <property type="component" value="Unplaced"/>
</dbReference>
<proteinExistence type="predicted"/>
<dbReference type="EnsemblMetazoa" id="XM_050660578.1">
    <property type="protein sequence ID" value="XP_050516535.1"/>
    <property type="gene ID" value="LOC126891405"/>
</dbReference>
<accession>A0ABM5L277</accession>
<evidence type="ECO:0000313" key="1">
    <source>
        <dbReference type="EnsemblMetazoa" id="XP_050516535.1"/>
    </source>
</evidence>